<dbReference type="EMBL" id="CP013652">
    <property type="protein sequence ID" value="ALS23025.1"/>
    <property type="molecule type" value="Genomic_DNA"/>
</dbReference>
<evidence type="ECO:0000256" key="14">
    <source>
        <dbReference type="PIRSR" id="PIRSR605511-1"/>
    </source>
</evidence>
<evidence type="ECO:0000256" key="8">
    <source>
        <dbReference type="ARBA" id="ARBA00016808"/>
    </source>
</evidence>
<evidence type="ECO:0000256" key="2">
    <source>
        <dbReference type="ARBA" id="ARBA00001913"/>
    </source>
</evidence>
<dbReference type="InterPro" id="IPR005511">
    <property type="entry name" value="SMP-30"/>
</dbReference>
<dbReference type="PANTHER" id="PTHR10907">
    <property type="entry name" value="REGUCALCIN"/>
    <property type="match status" value="1"/>
</dbReference>
<dbReference type="GO" id="GO:0004341">
    <property type="term" value="F:gluconolactonase activity"/>
    <property type="evidence" value="ECO:0007669"/>
    <property type="project" value="UniProtKB-EC"/>
</dbReference>
<keyword evidence="18" id="KW-1185">Reference proteome</keyword>
<dbReference type="AlphaFoldDB" id="A0A0U2UM50"/>
<dbReference type="RefSeq" id="WP_062409093.1">
    <property type="nucleotide sequence ID" value="NZ_CP013652.1"/>
</dbReference>
<feature type="domain" description="SMP-30/Gluconolactonase/LRE-like region" evidence="16">
    <location>
        <begin position="14"/>
        <end position="257"/>
    </location>
</feature>
<dbReference type="InterPro" id="IPR011042">
    <property type="entry name" value="6-blade_b-propeller_TolB-like"/>
</dbReference>
<sequence length="291" mass="32156">MHAAELVLDGKNTLGEGPAWDHDRQLLYWVDIIEGKIWSFDPETNQSRFIEVDRMVGAAVPKASGGFIVAAQHGFYRLNPASDSLIPIAEPETGRPNNRFNDGKCDAKGRFWAGTMDHNQEEISGALYCLDQNLQVRKVLDGVGISNGLAWDKENKTMFYIDSVTKQVAAFDYDLESGSIRNKRTVVTIPEGEGIPDGMTIDDEGMLWVAQWEGARVSRWNPATGQRLDSIALPASKVTSVVFGGKHLDELYITTARVGLSEEELEKQPHAGGLFRVKLGIKGSPTYRFEG</sequence>
<comment type="cofactor">
    <cofactor evidence="2">
        <name>Ca(2+)</name>
        <dbReference type="ChEBI" id="CHEBI:29108"/>
    </cofactor>
</comment>
<evidence type="ECO:0000256" key="10">
    <source>
        <dbReference type="ARBA" id="ARBA00022723"/>
    </source>
</evidence>
<comment type="cofactor">
    <cofactor evidence="15">
        <name>Zn(2+)</name>
        <dbReference type="ChEBI" id="CHEBI:29105"/>
    </cofactor>
    <text evidence="15">Binds 1 divalent metal cation per subunit.</text>
</comment>
<dbReference type="SUPFAM" id="SSF63829">
    <property type="entry name" value="Calcium-dependent phosphotriesterase"/>
    <property type="match status" value="1"/>
</dbReference>
<dbReference type="Gene3D" id="2.120.10.30">
    <property type="entry name" value="TolB, C-terminal domain"/>
    <property type="match status" value="1"/>
</dbReference>
<evidence type="ECO:0000256" key="11">
    <source>
        <dbReference type="ARBA" id="ARBA00022801"/>
    </source>
</evidence>
<dbReference type="OrthoDB" id="2633250at2"/>
<comment type="cofactor">
    <cofactor evidence="4">
        <name>Mg(2+)</name>
        <dbReference type="ChEBI" id="CHEBI:18420"/>
    </cofactor>
</comment>
<comment type="catalytic activity">
    <reaction evidence="1">
        <text>D-glucono-1,5-lactone + H2O = D-gluconate + H(+)</text>
        <dbReference type="Rhea" id="RHEA:10440"/>
        <dbReference type="ChEBI" id="CHEBI:15377"/>
        <dbReference type="ChEBI" id="CHEBI:15378"/>
        <dbReference type="ChEBI" id="CHEBI:16217"/>
        <dbReference type="ChEBI" id="CHEBI:18391"/>
        <dbReference type="EC" id="3.1.1.17"/>
    </reaction>
</comment>
<keyword evidence="9" id="KW-0963">Cytoplasm</keyword>
<evidence type="ECO:0000256" key="7">
    <source>
        <dbReference type="ARBA" id="ARBA00013227"/>
    </source>
</evidence>
<keyword evidence="10 15" id="KW-0479">Metal-binding</keyword>
<dbReference type="EC" id="3.1.1.17" evidence="7"/>
<feature type="active site" description="Proton donor/acceptor" evidence="14">
    <location>
        <position position="197"/>
    </location>
</feature>
<evidence type="ECO:0000256" key="12">
    <source>
        <dbReference type="ARBA" id="ARBA00022837"/>
    </source>
</evidence>
<reference evidence="18" key="1">
    <citation type="submission" date="2015-12" db="EMBL/GenBank/DDBJ databases">
        <title>Complete genome sequences of two moderately thermophilic Paenibacillus species.</title>
        <authorList>
            <person name="Butler R.III."/>
            <person name="Wang J."/>
            <person name="Stark B.C."/>
            <person name="Pombert J.-F."/>
        </authorList>
    </citation>
    <scope>NUCLEOTIDE SEQUENCE [LARGE SCALE GENOMIC DNA]</scope>
    <source>
        <strain evidence="18">32O-Y</strain>
    </source>
</reference>
<feature type="binding site" evidence="15">
    <location>
        <position position="147"/>
    </location>
    <ligand>
        <name>a divalent metal cation</name>
        <dbReference type="ChEBI" id="CHEBI:60240"/>
    </ligand>
</feature>
<feature type="binding site" evidence="15">
    <location>
        <position position="197"/>
    </location>
    <ligand>
        <name>a divalent metal cation</name>
        <dbReference type="ChEBI" id="CHEBI:60240"/>
    </ligand>
</feature>
<evidence type="ECO:0000256" key="3">
    <source>
        <dbReference type="ARBA" id="ARBA00001936"/>
    </source>
</evidence>
<evidence type="ECO:0000256" key="15">
    <source>
        <dbReference type="PIRSR" id="PIRSR605511-2"/>
    </source>
</evidence>
<evidence type="ECO:0000256" key="9">
    <source>
        <dbReference type="ARBA" id="ARBA00022490"/>
    </source>
</evidence>
<dbReference type="GO" id="GO:0019853">
    <property type="term" value="P:L-ascorbic acid biosynthetic process"/>
    <property type="evidence" value="ECO:0007669"/>
    <property type="project" value="TreeGrafter"/>
</dbReference>
<evidence type="ECO:0000313" key="18">
    <source>
        <dbReference type="Proteomes" id="UP000061660"/>
    </source>
</evidence>
<dbReference type="Pfam" id="PF08450">
    <property type="entry name" value="SGL"/>
    <property type="match status" value="1"/>
</dbReference>
<proteinExistence type="inferred from homology"/>
<dbReference type="Proteomes" id="UP000061660">
    <property type="component" value="Chromosome"/>
</dbReference>
<protein>
    <recommendedName>
        <fullName evidence="8">Regucalcin</fullName>
        <ecNumber evidence="7">3.1.1.17</ecNumber>
    </recommendedName>
    <alternativeName>
        <fullName evidence="13">Gluconolactonase</fullName>
    </alternativeName>
</protein>
<dbReference type="KEGG" id="pnp:IJ22_26520"/>
<dbReference type="PATRIC" id="fig|162209.4.peg.2823"/>
<dbReference type="GO" id="GO:0005737">
    <property type="term" value="C:cytoplasm"/>
    <property type="evidence" value="ECO:0007669"/>
    <property type="project" value="UniProtKB-SubCell"/>
</dbReference>
<dbReference type="GO" id="GO:0030234">
    <property type="term" value="F:enzyme regulator activity"/>
    <property type="evidence" value="ECO:0007669"/>
    <property type="project" value="InterPro"/>
</dbReference>
<gene>
    <name evidence="17" type="ORF">IJ22_26520</name>
</gene>
<feature type="binding site" evidence="15">
    <location>
        <position position="99"/>
    </location>
    <ligand>
        <name>substrate</name>
    </ligand>
</feature>
<comment type="subcellular location">
    <subcellularLocation>
        <location evidence="5">Cytoplasm</location>
    </subcellularLocation>
</comment>
<dbReference type="PANTHER" id="PTHR10907:SF47">
    <property type="entry name" value="REGUCALCIN"/>
    <property type="match status" value="1"/>
</dbReference>
<dbReference type="InterPro" id="IPR013658">
    <property type="entry name" value="SGL"/>
</dbReference>
<evidence type="ECO:0000259" key="16">
    <source>
        <dbReference type="Pfam" id="PF08450"/>
    </source>
</evidence>
<feature type="binding site" evidence="15">
    <location>
        <position position="16"/>
    </location>
    <ligand>
        <name>a divalent metal cation</name>
        <dbReference type="ChEBI" id="CHEBI:60240"/>
    </ligand>
</feature>
<dbReference type="FunFam" id="2.120.10.30:FF:000027">
    <property type="entry name" value="Regucalcin homologue"/>
    <property type="match status" value="1"/>
</dbReference>
<keyword evidence="12" id="KW-0106">Calcium</keyword>
<accession>A0A0U2UM50</accession>
<comment type="cofactor">
    <cofactor evidence="3">
        <name>Mn(2+)</name>
        <dbReference type="ChEBI" id="CHEBI:29035"/>
    </cofactor>
</comment>
<dbReference type="STRING" id="162209.IJ22_26520"/>
<evidence type="ECO:0000256" key="5">
    <source>
        <dbReference type="ARBA" id="ARBA00004496"/>
    </source>
</evidence>
<evidence type="ECO:0000256" key="13">
    <source>
        <dbReference type="ARBA" id="ARBA00032464"/>
    </source>
</evidence>
<name>A0A0U2UM50_9BACL</name>
<organism evidence="17 18">
    <name type="scientific">Paenibacillus naphthalenovorans</name>
    <dbReference type="NCBI Taxonomy" id="162209"/>
    <lineage>
        <taxon>Bacteria</taxon>
        <taxon>Bacillati</taxon>
        <taxon>Bacillota</taxon>
        <taxon>Bacilli</taxon>
        <taxon>Bacillales</taxon>
        <taxon>Paenibacillaceae</taxon>
        <taxon>Paenibacillus</taxon>
    </lineage>
</organism>
<dbReference type="PRINTS" id="PR01790">
    <property type="entry name" value="SMP30FAMILY"/>
</dbReference>
<keyword evidence="15" id="KW-0862">Zinc</keyword>
<dbReference type="InterPro" id="IPR008367">
    <property type="entry name" value="Regucalcin"/>
</dbReference>
<feature type="binding site" evidence="15">
    <location>
        <position position="101"/>
    </location>
    <ligand>
        <name>substrate</name>
    </ligand>
</feature>
<evidence type="ECO:0000313" key="17">
    <source>
        <dbReference type="EMBL" id="ALS23025.1"/>
    </source>
</evidence>
<evidence type="ECO:0000256" key="1">
    <source>
        <dbReference type="ARBA" id="ARBA00001589"/>
    </source>
</evidence>
<comment type="similarity">
    <text evidence="6">Belongs to the SMP-30/CGR1 family.</text>
</comment>
<evidence type="ECO:0000256" key="4">
    <source>
        <dbReference type="ARBA" id="ARBA00001946"/>
    </source>
</evidence>
<evidence type="ECO:0000256" key="6">
    <source>
        <dbReference type="ARBA" id="ARBA00008853"/>
    </source>
</evidence>
<dbReference type="PRINTS" id="PR01791">
    <property type="entry name" value="REGUCALCIN"/>
</dbReference>
<dbReference type="GO" id="GO:0005509">
    <property type="term" value="F:calcium ion binding"/>
    <property type="evidence" value="ECO:0007669"/>
    <property type="project" value="InterPro"/>
</dbReference>
<keyword evidence="11" id="KW-0378">Hydrolase</keyword>
<reference evidence="17 18" key="2">
    <citation type="journal article" date="2016" name="Genome Announc.">
        <title>Complete Genome Sequences of Two Interactive Moderate Thermophiles, Paenibacillus napthalenovorans 32O-Y and Paenibacillus sp. 32O-W.</title>
        <authorList>
            <person name="Butler R.R.III."/>
            <person name="Wang J."/>
            <person name="Stark B.C."/>
            <person name="Pombert J.F."/>
        </authorList>
    </citation>
    <scope>NUCLEOTIDE SEQUENCE [LARGE SCALE GENOMIC DNA]</scope>
    <source>
        <strain evidence="17 18">32O-Y</strain>
    </source>
</reference>